<keyword evidence="3" id="KW-0808">Transferase</keyword>
<reference evidence="3 4" key="1">
    <citation type="journal article" date="2019" name="Int. J. Syst. Evol. Microbiol.">
        <title>The Global Catalogue of Microorganisms (GCM) 10K type strain sequencing project: providing services to taxonomists for standard genome sequencing and annotation.</title>
        <authorList>
            <consortium name="The Broad Institute Genomics Platform"/>
            <consortium name="The Broad Institute Genome Sequencing Center for Infectious Disease"/>
            <person name="Wu L."/>
            <person name="Ma J."/>
        </authorList>
    </citation>
    <scope>NUCLEOTIDE SEQUENCE [LARGE SCALE GENOMIC DNA]</scope>
    <source>
        <strain evidence="3 4">YIM 94188</strain>
    </source>
</reference>
<sequence>MPDDALGAAMLDYVRGDYDGSCVHYDPETGEAWDANVESFYFAPPDEWSESLRSLVDGLRTPVLDVGCGAGNHALAVQNRGTVVGFDASPRAVRAARERGVERAFVADMFRMPVASDRFKTAFVRGTQAALASSRAELVSFLDALARATTETGEAVVDSYDPADADGSHGHRPTDEAGVGRRTFRVEYRGRGLVGPRLDFRTFSPGELRAACAETAWTVAEVTDGGDAGYYSARLQK</sequence>
<keyword evidence="3" id="KW-0489">Methyltransferase</keyword>
<proteinExistence type="predicted"/>
<comment type="caution">
    <text evidence="3">The sequence shown here is derived from an EMBL/GenBank/DDBJ whole genome shotgun (WGS) entry which is preliminary data.</text>
</comment>
<feature type="compositionally biased region" description="Basic and acidic residues" evidence="1">
    <location>
        <begin position="166"/>
        <end position="177"/>
    </location>
</feature>
<evidence type="ECO:0000256" key="1">
    <source>
        <dbReference type="SAM" id="MobiDB-lite"/>
    </source>
</evidence>
<evidence type="ECO:0000313" key="4">
    <source>
        <dbReference type="Proteomes" id="UP001596408"/>
    </source>
</evidence>
<dbReference type="Proteomes" id="UP001596408">
    <property type="component" value="Unassembled WGS sequence"/>
</dbReference>
<dbReference type="RefSeq" id="WP_379696343.1">
    <property type="nucleotide sequence ID" value="NZ_JBHSXH010000015.1"/>
</dbReference>
<dbReference type="GO" id="GO:0102208">
    <property type="term" value="F:2-polyprenyl-6-hydroxyphenol methylase activity"/>
    <property type="evidence" value="ECO:0007669"/>
    <property type="project" value="UniProtKB-EC"/>
</dbReference>
<keyword evidence="4" id="KW-1185">Reference proteome</keyword>
<dbReference type="EC" id="2.1.1.64" evidence="3"/>
<organism evidence="3 4">
    <name type="scientific">Halopelagius fulvigenes</name>
    <dbReference type="NCBI Taxonomy" id="1198324"/>
    <lineage>
        <taxon>Archaea</taxon>
        <taxon>Methanobacteriati</taxon>
        <taxon>Methanobacteriota</taxon>
        <taxon>Stenosarchaea group</taxon>
        <taxon>Halobacteria</taxon>
        <taxon>Halobacteriales</taxon>
        <taxon>Haloferacaceae</taxon>
    </lineage>
</organism>
<dbReference type="GO" id="GO:0061542">
    <property type="term" value="F:3-demethylubiquinol 3-O-methyltransferase activity"/>
    <property type="evidence" value="ECO:0007669"/>
    <property type="project" value="UniProtKB-EC"/>
</dbReference>
<evidence type="ECO:0000259" key="2">
    <source>
        <dbReference type="Pfam" id="PF13649"/>
    </source>
</evidence>
<dbReference type="AlphaFoldDB" id="A0ABD5TYW6"/>
<dbReference type="EC" id="2.1.1.222" evidence="3"/>
<protein>
    <submittedName>
        <fullName evidence="3">Class I SAM-dependent methyltransferase</fullName>
        <ecNumber evidence="3">2.1.1.222</ecNumber>
        <ecNumber evidence="3">2.1.1.64</ecNumber>
    </submittedName>
</protein>
<dbReference type="CDD" id="cd02440">
    <property type="entry name" value="AdoMet_MTases"/>
    <property type="match status" value="1"/>
</dbReference>
<gene>
    <name evidence="3" type="ORF">ACFQEV_12310</name>
</gene>
<dbReference type="Gene3D" id="3.40.50.150">
    <property type="entry name" value="Vaccinia Virus protein VP39"/>
    <property type="match status" value="1"/>
</dbReference>
<dbReference type="SUPFAM" id="SSF53335">
    <property type="entry name" value="S-adenosyl-L-methionine-dependent methyltransferases"/>
    <property type="match status" value="1"/>
</dbReference>
<evidence type="ECO:0000313" key="3">
    <source>
        <dbReference type="EMBL" id="MFC6825770.1"/>
    </source>
</evidence>
<feature type="region of interest" description="Disordered" evidence="1">
    <location>
        <begin position="158"/>
        <end position="177"/>
    </location>
</feature>
<accession>A0ABD5TYW6</accession>
<dbReference type="EMBL" id="JBHSXH010000015">
    <property type="protein sequence ID" value="MFC6825770.1"/>
    <property type="molecule type" value="Genomic_DNA"/>
</dbReference>
<name>A0ABD5TYW6_9EURY</name>
<dbReference type="Pfam" id="PF13649">
    <property type="entry name" value="Methyltransf_25"/>
    <property type="match status" value="1"/>
</dbReference>
<dbReference type="InterPro" id="IPR029063">
    <property type="entry name" value="SAM-dependent_MTases_sf"/>
</dbReference>
<dbReference type="InterPro" id="IPR041698">
    <property type="entry name" value="Methyltransf_25"/>
</dbReference>
<feature type="domain" description="Methyltransferase" evidence="2">
    <location>
        <begin position="63"/>
        <end position="153"/>
    </location>
</feature>
<dbReference type="GO" id="GO:0032259">
    <property type="term" value="P:methylation"/>
    <property type="evidence" value="ECO:0007669"/>
    <property type="project" value="UniProtKB-KW"/>
</dbReference>